<dbReference type="NCBIfam" id="TIGR01596">
    <property type="entry name" value="cas3_HD"/>
    <property type="match status" value="1"/>
</dbReference>
<dbReference type="InterPro" id="IPR014001">
    <property type="entry name" value="Helicase_ATP-bd"/>
</dbReference>
<evidence type="ECO:0000313" key="11">
    <source>
        <dbReference type="EMBL" id="XCI29990.1"/>
    </source>
</evidence>
<organism evidence="11">
    <name type="scientific">Proteinivorax hydrogeniformans</name>
    <dbReference type="NCBI Taxonomy" id="1826727"/>
    <lineage>
        <taxon>Bacteria</taxon>
        <taxon>Bacillati</taxon>
        <taxon>Bacillota</taxon>
        <taxon>Clostridia</taxon>
        <taxon>Eubacteriales</taxon>
        <taxon>Proteinivoracaceae</taxon>
        <taxon>Proteinivorax</taxon>
    </lineage>
</organism>
<dbReference type="Pfam" id="PF18019">
    <property type="entry name" value="Cas3_HD"/>
    <property type="match status" value="1"/>
</dbReference>
<dbReference type="InterPro" id="IPR001650">
    <property type="entry name" value="Helicase_C-like"/>
</dbReference>
<dbReference type="InterPro" id="IPR027417">
    <property type="entry name" value="P-loop_NTPase"/>
</dbReference>
<dbReference type="NCBIfam" id="TIGR01587">
    <property type="entry name" value="cas3_core"/>
    <property type="match status" value="1"/>
</dbReference>
<evidence type="ECO:0000259" key="10">
    <source>
        <dbReference type="PROSITE" id="PS51643"/>
    </source>
</evidence>
<keyword evidence="4" id="KW-0479">Metal-binding</keyword>
<dbReference type="Gene3D" id="3.40.50.300">
    <property type="entry name" value="P-loop containing nucleotide triphosphate hydrolases"/>
    <property type="match status" value="2"/>
</dbReference>
<accession>A0AAU8HX95</accession>
<dbReference type="SMART" id="SM00490">
    <property type="entry name" value="HELICc"/>
    <property type="match status" value="1"/>
</dbReference>
<dbReference type="GO" id="GO:0004386">
    <property type="term" value="F:helicase activity"/>
    <property type="evidence" value="ECO:0007669"/>
    <property type="project" value="UniProtKB-KW"/>
</dbReference>
<evidence type="ECO:0000256" key="6">
    <source>
        <dbReference type="ARBA" id="ARBA00022801"/>
    </source>
</evidence>
<dbReference type="InterPro" id="IPR006474">
    <property type="entry name" value="Helicase_Cas3_CRISPR-ass_core"/>
</dbReference>
<keyword evidence="6" id="KW-0378">Hydrolase</keyword>
<evidence type="ECO:0000256" key="7">
    <source>
        <dbReference type="ARBA" id="ARBA00022806"/>
    </source>
</evidence>
<evidence type="ECO:0000256" key="4">
    <source>
        <dbReference type="ARBA" id="ARBA00022723"/>
    </source>
</evidence>
<dbReference type="InterPro" id="IPR006483">
    <property type="entry name" value="CRISPR-assoc_Cas3_HD"/>
</dbReference>
<keyword evidence="3" id="KW-0540">Nuclease</keyword>
<proteinExistence type="inferred from homology"/>
<evidence type="ECO:0000256" key="1">
    <source>
        <dbReference type="ARBA" id="ARBA00006847"/>
    </source>
</evidence>
<dbReference type="CDD" id="cd09641">
    <property type="entry name" value="Cas3''_I"/>
    <property type="match status" value="1"/>
</dbReference>
<dbReference type="GO" id="GO:0051607">
    <property type="term" value="P:defense response to virus"/>
    <property type="evidence" value="ECO:0007669"/>
    <property type="project" value="UniProtKB-KW"/>
</dbReference>
<dbReference type="EMBL" id="CP159485">
    <property type="protein sequence ID" value="XCI29990.1"/>
    <property type="molecule type" value="Genomic_DNA"/>
</dbReference>
<evidence type="ECO:0000256" key="5">
    <source>
        <dbReference type="ARBA" id="ARBA00022741"/>
    </source>
</evidence>
<evidence type="ECO:0000256" key="3">
    <source>
        <dbReference type="ARBA" id="ARBA00022722"/>
    </source>
</evidence>
<dbReference type="SUPFAM" id="SSF52540">
    <property type="entry name" value="P-loop containing nucleoside triphosphate hydrolases"/>
    <property type="match status" value="1"/>
</dbReference>
<dbReference type="AlphaFoldDB" id="A0AAU8HX95"/>
<dbReference type="GO" id="GO:0046872">
    <property type="term" value="F:metal ion binding"/>
    <property type="evidence" value="ECO:0007669"/>
    <property type="project" value="UniProtKB-KW"/>
</dbReference>
<dbReference type="InterPro" id="IPR011545">
    <property type="entry name" value="DEAD/DEAH_box_helicase_dom"/>
</dbReference>
<comment type="similarity">
    <text evidence="2">In the central section; belongs to the CRISPR-associated helicase Cas3 family.</text>
</comment>
<keyword evidence="8" id="KW-0067">ATP-binding</keyword>
<reference evidence="11" key="1">
    <citation type="journal article" date="2018" name="Antonie Van Leeuwenhoek">
        <title>Proteinivorax hydrogeniformans sp. nov., an anaerobic, haloalkaliphilic bacterium fermenting proteinaceous compounds with high hydrogen production.</title>
        <authorList>
            <person name="Boltyanskaya Y."/>
            <person name="Detkova E."/>
            <person name="Pimenov N."/>
            <person name="Kevbrin V."/>
        </authorList>
    </citation>
    <scope>NUCLEOTIDE SEQUENCE</scope>
    <source>
        <strain evidence="11">Z-710</strain>
    </source>
</reference>
<keyword evidence="5" id="KW-0547">Nucleotide-binding</keyword>
<dbReference type="GO" id="GO:0016787">
    <property type="term" value="F:hydrolase activity"/>
    <property type="evidence" value="ECO:0007669"/>
    <property type="project" value="UniProtKB-KW"/>
</dbReference>
<dbReference type="PROSITE" id="PS51643">
    <property type="entry name" value="HD_CAS3"/>
    <property type="match status" value="1"/>
</dbReference>
<dbReference type="InterPro" id="IPR041372">
    <property type="entry name" value="Cas3_C"/>
</dbReference>
<keyword evidence="7" id="KW-0347">Helicase</keyword>
<gene>
    <name evidence="11" type="primary">cas3</name>
    <name evidence="11" type="ORF">PRVXH_000623</name>
</gene>
<comment type="similarity">
    <text evidence="1">In the N-terminal section; belongs to the CRISPR-associated nuclease Cas3-HD family.</text>
</comment>
<dbReference type="Pfam" id="PF18395">
    <property type="entry name" value="Cas3_C"/>
    <property type="match status" value="1"/>
</dbReference>
<protein>
    <submittedName>
        <fullName evidence="11">CRISPR-associated helicase Cas3</fullName>
    </submittedName>
</protein>
<dbReference type="InterPro" id="IPR054712">
    <property type="entry name" value="Cas3-like_dom"/>
</dbReference>
<dbReference type="Gene3D" id="1.10.3210.30">
    <property type="match status" value="1"/>
</dbReference>
<reference evidence="11" key="2">
    <citation type="submission" date="2024-06" db="EMBL/GenBank/DDBJ databases">
        <authorList>
            <person name="Petrova K.O."/>
            <person name="Toshchakov S.V."/>
            <person name="Boltjanskaja Y.V."/>
            <person name="Kevbrin V.V."/>
        </authorList>
    </citation>
    <scope>NUCLEOTIDE SEQUENCE</scope>
    <source>
        <strain evidence="11">Z-710</strain>
    </source>
</reference>
<keyword evidence="9" id="KW-0051">Antiviral defense</keyword>
<feature type="domain" description="HD Cas3-type" evidence="10">
    <location>
        <begin position="17"/>
        <end position="225"/>
    </location>
</feature>
<dbReference type="GO" id="GO:0005524">
    <property type="term" value="F:ATP binding"/>
    <property type="evidence" value="ECO:0007669"/>
    <property type="project" value="UniProtKB-KW"/>
</dbReference>
<name>A0AAU8HX95_9FIRM</name>
<evidence type="ECO:0000256" key="9">
    <source>
        <dbReference type="ARBA" id="ARBA00023118"/>
    </source>
</evidence>
<evidence type="ECO:0000256" key="2">
    <source>
        <dbReference type="ARBA" id="ARBA00009046"/>
    </source>
</evidence>
<dbReference type="InterPro" id="IPR038257">
    <property type="entry name" value="CRISPR-assoc_Cas3_HD_sf"/>
</dbReference>
<dbReference type="Pfam" id="PF22590">
    <property type="entry name" value="Cas3-like_C_2"/>
    <property type="match status" value="1"/>
</dbReference>
<dbReference type="SMART" id="SM00487">
    <property type="entry name" value="DEXDc"/>
    <property type="match status" value="1"/>
</dbReference>
<sequence>MPTVNPYLWAKKSEKYGRYFWLPLNQHLEDTLRVSERLWELWLNNGQRQLIIDSLSEPSEAIAKQLVQFLAAVHDCGKNSVVFQIKKGFPYELDLRLLERLEKGGFIGISRFCLPSSKESPHALAGQAMLSWRGFGDDIGTIIGAHHGKPIDYKKQYENQSAYTENYFQEESSNKNIYQKWKSSQDDLIQWALEVSGFSSPQDLPKVSQSGQAILSGLLIMADWIASNEDYFPLIEIDDMEVEDQETRFLNGWKKWFKSYQWEANYYSDPKELYAKRFRFDEPRNVQQSLSDVIEQSDDPGIYVLEAPMGIGKTEAALVGVEQLARKTGRSGLFFGLPTQATSNGIFPRINVWLKSIQEELGDNLPIRLAHGKAALNEEFTSLARNINIDAEDNGSVFVNEWFSGRKTTALDDFVVGTVDQFLLLALKQKHLSLRHLGFSKKIVVIDEVHSYDVYMGQYLQRALQWMGAYGVPVIVLSATLAADMRKKLIDSYIRGKGSRINKNQNQEKVFQTDAYPLITYTDGDQVKQVLDFEKTENQVVTVEKVAEKDFYQLIDNLSEHNGIIGITVNTVKRAQKLAKYCVAKYGDDKVELLHSNFIAQDRVKKENNLINMIGKGAERPKQKIIIGTQVIEQSLDIDFDVLISDLAPMDLLLQRVGRLHRHKIIRPTYHEKPCLYIIGASEQLEFEEGAKHVYGGYLLARTQYFLSNSLMLPNDISPLVQKVYGSGEIEIQTELQDKYNKMKQDNEDLLKKKELKAKKFRIDRPAQKTSRKKTLIGWLNLSVKDQGEEHAYAQVRDSNETIEVIALKKTENGYGIFGKGVNLSNQIDNFETSKEIAQQTLRLPYALSSPQKIDTTIKDLETENLKHLREWQDNLWLRGTLGIVFDEHNQYRLNGYLLTYDTKYGLTYEKE</sequence>
<evidence type="ECO:0000256" key="8">
    <source>
        <dbReference type="ARBA" id="ARBA00022840"/>
    </source>
</evidence>
<dbReference type="Pfam" id="PF00270">
    <property type="entry name" value="DEAD"/>
    <property type="match status" value="1"/>
</dbReference>
<dbReference type="CDD" id="cd17930">
    <property type="entry name" value="DEXHc_cas3"/>
    <property type="match status" value="1"/>
</dbReference>
<dbReference type="GO" id="GO:0003676">
    <property type="term" value="F:nucleic acid binding"/>
    <property type="evidence" value="ECO:0007669"/>
    <property type="project" value="InterPro"/>
</dbReference>
<dbReference type="GO" id="GO:0004518">
    <property type="term" value="F:nuclease activity"/>
    <property type="evidence" value="ECO:0007669"/>
    <property type="project" value="UniProtKB-KW"/>
</dbReference>
<dbReference type="RefSeq" id="WP_353894534.1">
    <property type="nucleotide sequence ID" value="NZ_CP159485.1"/>
</dbReference>